<name>A0A835QUQ5_VANPL</name>
<dbReference type="GO" id="GO:0003723">
    <property type="term" value="F:RNA binding"/>
    <property type="evidence" value="ECO:0007669"/>
    <property type="project" value="InterPro"/>
</dbReference>
<keyword evidence="2" id="KW-0943">RNA-mediated gene silencing</keyword>
<dbReference type="EMBL" id="JADCNM010000006">
    <property type="protein sequence ID" value="KAG0478228.1"/>
    <property type="molecule type" value="Genomic_DNA"/>
</dbReference>
<dbReference type="AlphaFoldDB" id="A0A835QUQ5"/>
<dbReference type="PANTHER" id="PTHR22891">
    <property type="entry name" value="EUKARYOTIC TRANSLATION INITIATION FACTOR 2C"/>
    <property type="match status" value="1"/>
</dbReference>
<evidence type="ECO:0000313" key="4">
    <source>
        <dbReference type="EMBL" id="KAG0478228.1"/>
    </source>
</evidence>
<dbReference type="PROSITE" id="PS50821">
    <property type="entry name" value="PAZ"/>
    <property type="match status" value="1"/>
</dbReference>
<comment type="similarity">
    <text evidence="1">Belongs to the argonaute family. Ago subfamily.</text>
</comment>
<protein>
    <recommendedName>
        <fullName evidence="3">PAZ domain-containing protein</fullName>
    </recommendedName>
</protein>
<dbReference type="FunFam" id="2.170.260.10:FF:000008">
    <property type="entry name" value="Protein argonaute 7"/>
    <property type="match status" value="1"/>
</dbReference>
<dbReference type="InterPro" id="IPR003100">
    <property type="entry name" value="PAZ_dom"/>
</dbReference>
<dbReference type="CDD" id="cd02846">
    <property type="entry name" value="PAZ_argonaute_like"/>
    <property type="match status" value="1"/>
</dbReference>
<dbReference type="SMART" id="SM00949">
    <property type="entry name" value="PAZ"/>
    <property type="match status" value="1"/>
</dbReference>
<evidence type="ECO:0000256" key="2">
    <source>
        <dbReference type="ARBA" id="ARBA00023158"/>
    </source>
</evidence>
<evidence type="ECO:0000256" key="1">
    <source>
        <dbReference type="ARBA" id="ARBA00008201"/>
    </source>
</evidence>
<dbReference type="OrthoDB" id="10252740at2759"/>
<sequence length="190" mass="22532">MWCFEKALERSPYPLVDPSFLPPLQVFHESIGIIPYLEKHCRSLKDLSERKTKSLDEEEKRQVEKALKNIRIFVCHRETDQRFRVYSLTNDVAENLKFRDRDGTDLSLVDYFKQHYNHEIQFKNLPCLQISRSRPCYLPMELCMVCDGQKFLGKLSQEQTAKMLKLGCQRPIERRDTINRFMKGDDGPTR</sequence>
<comment type="caution">
    <text evidence="4">The sequence shown here is derived from an EMBL/GenBank/DDBJ whole genome shotgun (WGS) entry which is preliminary data.</text>
</comment>
<organism evidence="4 5">
    <name type="scientific">Vanilla planifolia</name>
    <name type="common">Vanilla</name>
    <dbReference type="NCBI Taxonomy" id="51239"/>
    <lineage>
        <taxon>Eukaryota</taxon>
        <taxon>Viridiplantae</taxon>
        <taxon>Streptophyta</taxon>
        <taxon>Embryophyta</taxon>
        <taxon>Tracheophyta</taxon>
        <taxon>Spermatophyta</taxon>
        <taxon>Magnoliopsida</taxon>
        <taxon>Liliopsida</taxon>
        <taxon>Asparagales</taxon>
        <taxon>Orchidaceae</taxon>
        <taxon>Vanilloideae</taxon>
        <taxon>Vanilleae</taxon>
        <taxon>Vanilla</taxon>
    </lineage>
</organism>
<feature type="domain" description="PAZ" evidence="3">
    <location>
        <begin position="42"/>
        <end position="147"/>
    </location>
</feature>
<evidence type="ECO:0000259" key="3">
    <source>
        <dbReference type="PROSITE" id="PS50821"/>
    </source>
</evidence>
<dbReference type="SUPFAM" id="SSF101690">
    <property type="entry name" value="PAZ domain"/>
    <property type="match status" value="1"/>
</dbReference>
<proteinExistence type="inferred from homology"/>
<accession>A0A835QUQ5</accession>
<dbReference type="Pfam" id="PF02170">
    <property type="entry name" value="PAZ"/>
    <property type="match status" value="1"/>
</dbReference>
<evidence type="ECO:0000313" key="5">
    <source>
        <dbReference type="Proteomes" id="UP000639772"/>
    </source>
</evidence>
<dbReference type="Proteomes" id="UP000639772">
    <property type="component" value="Chromosome 6"/>
</dbReference>
<dbReference type="GO" id="GO:0031047">
    <property type="term" value="P:regulatory ncRNA-mediated gene silencing"/>
    <property type="evidence" value="ECO:0007669"/>
    <property type="project" value="UniProtKB-KW"/>
</dbReference>
<reference evidence="4 5" key="1">
    <citation type="journal article" date="2020" name="Nat. Food">
        <title>A phased Vanilla planifolia genome enables genetic improvement of flavour and production.</title>
        <authorList>
            <person name="Hasing T."/>
            <person name="Tang H."/>
            <person name="Brym M."/>
            <person name="Khazi F."/>
            <person name="Huang T."/>
            <person name="Chambers A.H."/>
        </authorList>
    </citation>
    <scope>NUCLEOTIDE SEQUENCE [LARGE SCALE GENOMIC DNA]</scope>
    <source>
        <tissue evidence="4">Leaf</tissue>
    </source>
</reference>
<dbReference type="InterPro" id="IPR036085">
    <property type="entry name" value="PAZ_dom_sf"/>
</dbReference>
<dbReference type="Gene3D" id="2.170.260.10">
    <property type="entry name" value="paz domain"/>
    <property type="match status" value="1"/>
</dbReference>
<gene>
    <name evidence="4" type="ORF">HPP92_012947</name>
</gene>